<dbReference type="Gene3D" id="3.10.20.370">
    <property type="match status" value="1"/>
</dbReference>
<keyword evidence="10" id="KW-1185">Reference proteome</keyword>
<reference evidence="9 10" key="1">
    <citation type="journal article" date="2021" name="Elife">
        <title>Chloroplast acquisition without the gene transfer in kleptoplastic sea slugs, Plakobranchus ocellatus.</title>
        <authorList>
            <person name="Maeda T."/>
            <person name="Takahashi S."/>
            <person name="Yoshida T."/>
            <person name="Shimamura S."/>
            <person name="Takaki Y."/>
            <person name="Nagai Y."/>
            <person name="Toyoda A."/>
            <person name="Suzuki Y."/>
            <person name="Arimoto A."/>
            <person name="Ishii H."/>
            <person name="Satoh N."/>
            <person name="Nishiyama T."/>
            <person name="Hasebe M."/>
            <person name="Maruyama T."/>
            <person name="Minagawa J."/>
            <person name="Obokata J."/>
            <person name="Shigenobu S."/>
        </authorList>
    </citation>
    <scope>NUCLEOTIDE SEQUENCE [LARGE SCALE GENOMIC DNA]</scope>
</reference>
<dbReference type="InterPro" id="IPR050951">
    <property type="entry name" value="Retrovirus_Pol_polyprotein"/>
</dbReference>
<dbReference type="PANTHER" id="PTHR37984:SF5">
    <property type="entry name" value="PROTEIN NYNRIN-LIKE"/>
    <property type="match status" value="1"/>
</dbReference>
<dbReference type="Pfam" id="PF17917">
    <property type="entry name" value="RT_RNaseH"/>
    <property type="match status" value="1"/>
</dbReference>
<evidence type="ECO:0000256" key="1">
    <source>
        <dbReference type="ARBA" id="ARBA00022679"/>
    </source>
</evidence>
<evidence type="ECO:0000256" key="6">
    <source>
        <dbReference type="ARBA" id="ARBA00022918"/>
    </source>
</evidence>
<evidence type="ECO:0000256" key="3">
    <source>
        <dbReference type="ARBA" id="ARBA00022722"/>
    </source>
</evidence>
<keyword evidence="2" id="KW-0548">Nucleotidyltransferase</keyword>
<comment type="caution">
    <text evidence="9">The sequence shown here is derived from an EMBL/GenBank/DDBJ whole genome shotgun (WGS) entry which is preliminary data.</text>
</comment>
<evidence type="ECO:0000256" key="2">
    <source>
        <dbReference type="ARBA" id="ARBA00022695"/>
    </source>
</evidence>
<dbReference type="CDD" id="cd00303">
    <property type="entry name" value="retropepsin_like"/>
    <property type="match status" value="1"/>
</dbReference>
<dbReference type="Proteomes" id="UP000735302">
    <property type="component" value="Unassembled WGS sequence"/>
</dbReference>
<dbReference type="Gene3D" id="4.10.60.10">
    <property type="entry name" value="Zinc finger, CCHC-type"/>
    <property type="match status" value="1"/>
</dbReference>
<keyword evidence="3" id="KW-0540">Nuclease</keyword>
<name>A0AAV3YQ20_9GAST</name>
<keyword evidence="6" id="KW-0695">RNA-directed DNA polymerase</keyword>
<dbReference type="EMBL" id="BLXT01001347">
    <property type="protein sequence ID" value="GFN84809.1"/>
    <property type="molecule type" value="Genomic_DNA"/>
</dbReference>
<keyword evidence="5" id="KW-0378">Hydrolase</keyword>
<feature type="domain" description="CCHC-type" evidence="8">
    <location>
        <begin position="211"/>
        <end position="229"/>
    </location>
</feature>
<dbReference type="GO" id="GO:0003964">
    <property type="term" value="F:RNA-directed DNA polymerase activity"/>
    <property type="evidence" value="ECO:0007669"/>
    <property type="project" value="UniProtKB-KW"/>
</dbReference>
<dbReference type="GO" id="GO:0003676">
    <property type="term" value="F:nucleic acid binding"/>
    <property type="evidence" value="ECO:0007669"/>
    <property type="project" value="InterPro"/>
</dbReference>
<dbReference type="AlphaFoldDB" id="A0AAV3YQ20"/>
<feature type="domain" description="CCHC-type" evidence="8">
    <location>
        <begin position="233"/>
        <end position="249"/>
    </location>
</feature>
<evidence type="ECO:0000313" key="10">
    <source>
        <dbReference type="Proteomes" id="UP000735302"/>
    </source>
</evidence>
<organism evidence="9 10">
    <name type="scientific">Plakobranchus ocellatus</name>
    <dbReference type="NCBI Taxonomy" id="259542"/>
    <lineage>
        <taxon>Eukaryota</taxon>
        <taxon>Metazoa</taxon>
        <taxon>Spiralia</taxon>
        <taxon>Lophotrochozoa</taxon>
        <taxon>Mollusca</taxon>
        <taxon>Gastropoda</taxon>
        <taxon>Heterobranchia</taxon>
        <taxon>Euthyneura</taxon>
        <taxon>Panpulmonata</taxon>
        <taxon>Sacoglossa</taxon>
        <taxon>Placobranchoidea</taxon>
        <taxon>Plakobranchidae</taxon>
        <taxon>Plakobranchus</taxon>
    </lineage>
</organism>
<evidence type="ECO:0000256" key="4">
    <source>
        <dbReference type="ARBA" id="ARBA00022759"/>
    </source>
</evidence>
<gene>
    <name evidence="9" type="ORF">PoB_001131500</name>
</gene>
<dbReference type="GO" id="GO:0004519">
    <property type="term" value="F:endonuclease activity"/>
    <property type="evidence" value="ECO:0007669"/>
    <property type="project" value="UniProtKB-KW"/>
</dbReference>
<evidence type="ECO:0000313" key="9">
    <source>
        <dbReference type="EMBL" id="GFN84809.1"/>
    </source>
</evidence>
<protein>
    <submittedName>
        <fullName evidence="9">Integrase core domain protein</fullName>
    </submittedName>
</protein>
<dbReference type="SUPFAM" id="SSF57756">
    <property type="entry name" value="Retrovirus zinc finger-like domains"/>
    <property type="match status" value="1"/>
</dbReference>
<evidence type="ECO:0000256" key="5">
    <source>
        <dbReference type="ARBA" id="ARBA00022801"/>
    </source>
</evidence>
<keyword evidence="4" id="KW-0255">Endonuclease</keyword>
<dbReference type="CDD" id="cd09274">
    <property type="entry name" value="RNase_HI_RT_Ty3"/>
    <property type="match status" value="1"/>
</dbReference>
<dbReference type="InterPro" id="IPR043502">
    <property type="entry name" value="DNA/RNA_pol_sf"/>
</dbReference>
<dbReference type="GO" id="GO:0008270">
    <property type="term" value="F:zinc ion binding"/>
    <property type="evidence" value="ECO:0007669"/>
    <property type="project" value="InterPro"/>
</dbReference>
<dbReference type="InterPro" id="IPR036875">
    <property type="entry name" value="Znf_CCHC_sf"/>
</dbReference>
<dbReference type="FunFam" id="3.10.20.370:FF:000001">
    <property type="entry name" value="Retrovirus-related Pol polyprotein from transposon 17.6-like protein"/>
    <property type="match status" value="1"/>
</dbReference>
<dbReference type="GO" id="GO:0016787">
    <property type="term" value="F:hydrolase activity"/>
    <property type="evidence" value="ECO:0007669"/>
    <property type="project" value="UniProtKB-KW"/>
</dbReference>
<proteinExistence type="predicted"/>
<dbReference type="PANTHER" id="PTHR37984">
    <property type="entry name" value="PROTEIN CBG26694"/>
    <property type="match status" value="1"/>
</dbReference>
<dbReference type="SMART" id="SM00343">
    <property type="entry name" value="ZnF_C2HC"/>
    <property type="match status" value="2"/>
</dbReference>
<dbReference type="InterPro" id="IPR041373">
    <property type="entry name" value="RT_RNaseH"/>
</dbReference>
<accession>A0AAV3YQ20</accession>
<sequence>MADKSVPLPKELLPHPGDPVLPYKLWIRLFDNHIYMRDAARNQPSGDEDKNRLLFNLLSLEGIRIFSAQPMVDRISTASHDEFRSAVKSVFQVPINPFRAYYDLEQRRQGSTESTQDYLTALRSLMADCDFDGRENHHLAVRLVCGCFNHETQKKLLALPKIDLDEVVRIMQADESASHSQVAIGEQSVIHRLAHKPSPLQGNTKKPGTLICTNCGRRGHRAKDTICPALNQTCSLCGKLGHFKRVCRSGPAAKPAPKQRDRRTRALQTKVNAVSSRPFLHTVHLLSGKHFIPVTADVDTGAQISGVTEATYRHHFAHLPLLPTATLRNFDNTVLSGRSLGRFLSQVKNKNRRVCAEFYVLPPRCSAVIGQNLISALGLQIDGSTMEIRAVTHDSVDIAQDYPRLLSNELGTFPDYQHAIANSVRSFIFDPNAPTFVTTDASDVGLGVVLSQTQQGCEVPIAHISHTLQPRKSYAVNEKEALACVWACETWEKYLLGRHFTLRTGHSSLASLLRSTTDSRKSAKSTRWLDRLSFFEYTVEYSQGKDHLVADALSRLSMRSAQSTLHDPTHDQVVGALQTDHLSLLDVKSATKRDSTLSTVLRFVSSGWPSKKTLASLRNYRVTAATPQGRSQGEVMFHRPLLLPFQIPASAHRARPPSPQLATSASDAQGLHSRGPYRVGDRVLARRPQVLKGQSPWSKPLTVLKVLGNWTYQLSGGQRWNARKLRRYLEPEAPLLHHHETTGPPVRRSQRQNRGVPPARYPNELYTTLKPSKHHTDNYKNYPTLTTSRTTTTTIITSTTLKPSKHHIDNYKHYPTLNTSRTTTTTIISSTTLKPSKHHSDSYKHYPTLNTSKTTTTTIISSTTLKPSKHHTDNYKNYPTLNTSRITTTTIISSTTLKPSKHHTDNYKNYPDHLKNYHLHNHF</sequence>
<evidence type="ECO:0000256" key="7">
    <source>
        <dbReference type="SAM" id="MobiDB-lite"/>
    </source>
</evidence>
<evidence type="ECO:0000259" key="8">
    <source>
        <dbReference type="SMART" id="SM00343"/>
    </source>
</evidence>
<feature type="region of interest" description="Disordered" evidence="7">
    <location>
        <begin position="736"/>
        <end position="762"/>
    </location>
</feature>
<keyword evidence="1" id="KW-0808">Transferase</keyword>
<feature type="region of interest" description="Disordered" evidence="7">
    <location>
        <begin position="651"/>
        <end position="679"/>
    </location>
</feature>
<dbReference type="InterPro" id="IPR001878">
    <property type="entry name" value="Znf_CCHC"/>
</dbReference>
<dbReference type="SUPFAM" id="SSF56672">
    <property type="entry name" value="DNA/RNA polymerases"/>
    <property type="match status" value="1"/>
</dbReference>